<evidence type="ECO:0000256" key="9">
    <source>
        <dbReference type="ARBA" id="ARBA00023136"/>
    </source>
</evidence>
<evidence type="ECO:0000256" key="4">
    <source>
        <dbReference type="ARBA" id="ARBA00022692"/>
    </source>
</evidence>
<evidence type="ECO:0000259" key="12">
    <source>
        <dbReference type="PROSITE" id="PS50893"/>
    </source>
</evidence>
<organism evidence="14 15">
    <name type="scientific">Entomortierella chlamydospora</name>
    <dbReference type="NCBI Taxonomy" id="101097"/>
    <lineage>
        <taxon>Eukaryota</taxon>
        <taxon>Fungi</taxon>
        <taxon>Fungi incertae sedis</taxon>
        <taxon>Mucoromycota</taxon>
        <taxon>Mortierellomycotina</taxon>
        <taxon>Mortierellomycetes</taxon>
        <taxon>Mortierellales</taxon>
        <taxon>Mortierellaceae</taxon>
        <taxon>Entomortierella</taxon>
    </lineage>
</organism>
<evidence type="ECO:0000259" key="13">
    <source>
        <dbReference type="PROSITE" id="PS50929"/>
    </source>
</evidence>
<feature type="transmembrane region" description="Helical" evidence="11">
    <location>
        <begin position="791"/>
        <end position="810"/>
    </location>
</feature>
<feature type="domain" description="ABC transporter" evidence="12">
    <location>
        <begin position="883"/>
        <end position="1118"/>
    </location>
</feature>
<evidence type="ECO:0000256" key="11">
    <source>
        <dbReference type="SAM" id="Phobius"/>
    </source>
</evidence>
<keyword evidence="6" id="KW-0547">Nucleotide-binding</keyword>
<reference evidence="14" key="1">
    <citation type="journal article" date="2020" name="Fungal Divers.">
        <title>Resolving the Mortierellaceae phylogeny through synthesis of multi-gene phylogenetics and phylogenomics.</title>
        <authorList>
            <person name="Vandepol N."/>
            <person name="Liber J."/>
            <person name="Desiro A."/>
            <person name="Na H."/>
            <person name="Kennedy M."/>
            <person name="Barry K."/>
            <person name="Grigoriev I.V."/>
            <person name="Miller A.N."/>
            <person name="O'Donnell K."/>
            <person name="Stajich J.E."/>
            <person name="Bonito G."/>
        </authorList>
    </citation>
    <scope>NUCLEOTIDE SEQUENCE</scope>
    <source>
        <strain evidence="14">NRRL 2769</strain>
    </source>
</reference>
<dbReference type="InterPro" id="IPR017871">
    <property type="entry name" value="ABC_transporter-like_CS"/>
</dbReference>
<dbReference type="SUPFAM" id="SSF90123">
    <property type="entry name" value="ABC transporter transmembrane region"/>
    <property type="match status" value="1"/>
</dbReference>
<keyword evidence="8 11" id="KW-1133">Transmembrane helix</keyword>
<dbReference type="PANTHER" id="PTHR24223">
    <property type="entry name" value="ATP-BINDING CASSETTE SUB-FAMILY C"/>
    <property type="match status" value="1"/>
</dbReference>
<evidence type="ECO:0000256" key="10">
    <source>
        <dbReference type="SAM" id="MobiDB-lite"/>
    </source>
</evidence>
<dbReference type="InterPro" id="IPR056227">
    <property type="entry name" value="TMD0_ABC"/>
</dbReference>
<dbReference type="Gene3D" id="1.20.1560.10">
    <property type="entry name" value="ABC transporter type 1, transmembrane domain"/>
    <property type="match status" value="1"/>
</dbReference>
<keyword evidence="4 11" id="KW-0812">Transmembrane</keyword>
<name>A0A9P6T067_9FUNG</name>
<feature type="domain" description="ABC transporter" evidence="12">
    <location>
        <begin position="226"/>
        <end position="451"/>
    </location>
</feature>
<evidence type="ECO:0000256" key="2">
    <source>
        <dbReference type="ARBA" id="ARBA00009726"/>
    </source>
</evidence>
<dbReference type="PROSITE" id="PS50929">
    <property type="entry name" value="ABC_TM1F"/>
    <property type="match status" value="1"/>
</dbReference>
<dbReference type="Pfam" id="PF00005">
    <property type="entry name" value="ABC_tran"/>
    <property type="match status" value="1"/>
</dbReference>
<dbReference type="GO" id="GO:0000329">
    <property type="term" value="C:fungal-type vacuole membrane"/>
    <property type="evidence" value="ECO:0007669"/>
    <property type="project" value="UniProtKB-ARBA"/>
</dbReference>
<dbReference type="Pfam" id="PF24357">
    <property type="entry name" value="TMD0_ABC"/>
    <property type="match status" value="1"/>
</dbReference>
<dbReference type="PROSITE" id="PS00211">
    <property type="entry name" value="ABC_TRANSPORTER_1"/>
    <property type="match status" value="2"/>
</dbReference>
<dbReference type="InterPro" id="IPR011527">
    <property type="entry name" value="ABC1_TM_dom"/>
</dbReference>
<keyword evidence="9 11" id="KW-0472">Membrane</keyword>
<dbReference type="InterPro" id="IPR044726">
    <property type="entry name" value="ABCC_6TM_D2"/>
</dbReference>
<evidence type="ECO:0000256" key="7">
    <source>
        <dbReference type="ARBA" id="ARBA00022840"/>
    </source>
</evidence>
<feature type="transmembrane region" description="Helical" evidence="11">
    <location>
        <begin position="338"/>
        <end position="355"/>
    </location>
</feature>
<feature type="transmembrane region" description="Helical" evidence="11">
    <location>
        <begin position="675"/>
        <end position="695"/>
    </location>
</feature>
<feature type="transmembrane region" description="Helical" evidence="11">
    <location>
        <begin position="701"/>
        <end position="725"/>
    </location>
</feature>
<feature type="domain" description="ABC transmembrane type-1" evidence="13">
    <location>
        <begin position="600"/>
        <end position="846"/>
    </location>
</feature>
<protein>
    <recommendedName>
        <fullName evidence="16">P-loop containing nucleoside triphosphate hydrolase protein</fullName>
    </recommendedName>
</protein>
<comment type="caution">
    <text evidence="14">The sequence shown here is derived from an EMBL/GenBank/DDBJ whole genome shotgun (WGS) entry which is preliminary data.</text>
</comment>
<feature type="transmembrane region" description="Helical" evidence="11">
    <location>
        <begin position="608"/>
        <end position="630"/>
    </location>
</feature>
<dbReference type="FunFam" id="3.40.50.300:FF:000074">
    <property type="entry name" value="Multidrug resistance-associated protein 5 isoform 1"/>
    <property type="match status" value="1"/>
</dbReference>
<feature type="transmembrane region" description="Helical" evidence="11">
    <location>
        <begin position="157"/>
        <end position="176"/>
    </location>
</feature>
<dbReference type="PROSITE" id="PS50893">
    <property type="entry name" value="ABC_TRANSPORTER_2"/>
    <property type="match status" value="2"/>
</dbReference>
<dbReference type="InterPro" id="IPR036640">
    <property type="entry name" value="ABC1_TM_sf"/>
</dbReference>
<dbReference type="InterPro" id="IPR050173">
    <property type="entry name" value="ABC_transporter_C-like"/>
</dbReference>
<evidence type="ECO:0000256" key="6">
    <source>
        <dbReference type="ARBA" id="ARBA00022741"/>
    </source>
</evidence>
<keyword evidence="5" id="KW-0677">Repeat</keyword>
<accession>A0A9P6T067</accession>
<evidence type="ECO:0000256" key="5">
    <source>
        <dbReference type="ARBA" id="ARBA00022737"/>
    </source>
</evidence>
<dbReference type="GO" id="GO:0016887">
    <property type="term" value="F:ATP hydrolysis activity"/>
    <property type="evidence" value="ECO:0007669"/>
    <property type="project" value="InterPro"/>
</dbReference>
<dbReference type="GO" id="GO:0140359">
    <property type="term" value="F:ABC-type transporter activity"/>
    <property type="evidence" value="ECO:0007669"/>
    <property type="project" value="InterPro"/>
</dbReference>
<evidence type="ECO:0000256" key="8">
    <source>
        <dbReference type="ARBA" id="ARBA00022989"/>
    </source>
</evidence>
<proteinExistence type="inferred from homology"/>
<dbReference type="EMBL" id="JAAAID010000770">
    <property type="protein sequence ID" value="KAG0014059.1"/>
    <property type="molecule type" value="Genomic_DNA"/>
</dbReference>
<feature type="transmembrane region" description="Helical" evidence="11">
    <location>
        <begin position="284"/>
        <end position="312"/>
    </location>
</feature>
<dbReference type="FunFam" id="1.20.1560.10:FF:000013">
    <property type="entry name" value="ABC transporter C family member 2"/>
    <property type="match status" value="1"/>
</dbReference>
<evidence type="ECO:0008006" key="16">
    <source>
        <dbReference type="Google" id="ProtNLM"/>
    </source>
</evidence>
<dbReference type="InterPro" id="IPR003593">
    <property type="entry name" value="AAA+_ATPase"/>
</dbReference>
<dbReference type="Gene3D" id="3.40.50.300">
    <property type="entry name" value="P-loop containing nucleotide triphosphate hydrolases"/>
    <property type="match status" value="2"/>
</dbReference>
<evidence type="ECO:0000256" key="1">
    <source>
        <dbReference type="ARBA" id="ARBA00004128"/>
    </source>
</evidence>
<feature type="transmembrane region" description="Helical" evidence="11">
    <location>
        <begin position="62"/>
        <end position="82"/>
    </location>
</feature>
<dbReference type="PANTHER" id="PTHR24223:SF443">
    <property type="entry name" value="MULTIDRUG-RESISTANCE LIKE PROTEIN 1, ISOFORM I"/>
    <property type="match status" value="1"/>
</dbReference>
<dbReference type="GO" id="GO:0005524">
    <property type="term" value="F:ATP binding"/>
    <property type="evidence" value="ECO:0007669"/>
    <property type="project" value="UniProtKB-KW"/>
</dbReference>
<dbReference type="InterPro" id="IPR003439">
    <property type="entry name" value="ABC_transporter-like_ATP-bd"/>
</dbReference>
<dbReference type="Proteomes" id="UP000703661">
    <property type="component" value="Unassembled WGS sequence"/>
</dbReference>
<keyword evidence="7" id="KW-0067">ATP-binding</keyword>
<gene>
    <name evidence="14" type="ORF">BGZ80_010684</name>
</gene>
<dbReference type="CDD" id="cd18580">
    <property type="entry name" value="ABC_6TM_ABCC_D2"/>
    <property type="match status" value="1"/>
</dbReference>
<sequence>MKFCDAEGWTVFSQSRAMDFTLCFQDSVLTLIPNVILLVFLTPRIHKVVGKGRLEGIKAGALFHFKMLFVLASATIQLAILIKVVSESNYRSSALLSTILYLVGLIGAAALYWFEYFNIANPSVSLLVFWLVTALISIFPTRSWIQASQDGLSSPLALLKLLFTIVSFLIFTLENIPKSNRTSLTRHNAITIDQKNPSPETRSNYFARVSFFWLVPLLKQGKKRALRMDDLYSLHPKLLSYPLYLTTKAKIDAEEAIAIQRIKDDEERGVSNEGSKTKKGHINLFGTVLHTVGYSFLAAVFPRILYICTYYIRPVLFSSLIDFISTYSATSIAQGEQQAPWIGFGLLIAGINLSGGQKQRISIGRAVYANADVYIFDDPLSAVDAHVDEHIFKNVFQSILAEKTRILITNGANHLKDADQIVVIKQGRISEDGQYTDLMQNKKGDLFRLVKESEITVSKEEGGKKLSLSGNGSSEDDRSGDGEGASTESSGDEGTVDAESDEPRLAKRPSFKRSKSSRIKGDGDIELDELDEVDEEIVAKGNVGWPVYKYYLSSIGTASMIFISFVLVIYVGIKVGIQLWQGRWGNANDKLAAGSAQEHPENYWIMTYFAWVISGTLVLALVSSIFLIFLARRASMKLHSAMLAPLVRSPMSFFDVTSSGKIVNRFAHDVTAIDIQLPFVFLQLITMIFNALNIFGMCIAASPYFVIIMIPLGFGYYQLGGFYLVSSRELKRLDSAARSPLYAHFGETLAGLTTIRAFNDSSRFAVQATTLLDRSQQTSYLTNVSTRWLQIMLDFLSLIVLTAVGLLAILQRESANQQVFSIVLSQIGQLTAIMTQILSCSVNLETTIVSVERAREYSQLTPEARDVIPDSKTDEAWPQRGQIVFNQYSTRYREGMDLVLKGVNVIINGGERVGIVGRTGAGKSSVTMALFRIIEAAEGSIQIDGTDISTLGLHELRSHLTIIPQDPFLFGDSIRVNLDPFNKHTDTEIWAALESASLKSYVKTLPEGISTTIDNGGENMSLGQRQLLSLARAMLSQNTHVLCLDEATAAIDVETDNAIQLALRREFSGCTVLTIAHRINTIMDNDRILVLEQGQVVEYDTPQNLLQKKDSIFYSLAAKSGNAK</sequence>
<feature type="transmembrane region" description="Helical" evidence="11">
    <location>
        <begin position="94"/>
        <end position="114"/>
    </location>
</feature>
<comment type="subcellular location">
    <subcellularLocation>
        <location evidence="1">Vacuole membrane</location>
        <topology evidence="1">Multi-pass membrane protein</topology>
    </subcellularLocation>
</comment>
<evidence type="ECO:0000313" key="15">
    <source>
        <dbReference type="Proteomes" id="UP000703661"/>
    </source>
</evidence>
<keyword evidence="3" id="KW-0813">Transport</keyword>
<evidence type="ECO:0000256" key="3">
    <source>
        <dbReference type="ARBA" id="ARBA00022448"/>
    </source>
</evidence>
<feature type="transmembrane region" description="Helical" evidence="11">
    <location>
        <begin position="20"/>
        <end position="41"/>
    </location>
</feature>
<feature type="compositionally biased region" description="Acidic residues" evidence="10">
    <location>
        <begin position="490"/>
        <end position="500"/>
    </location>
</feature>
<feature type="region of interest" description="Disordered" evidence="10">
    <location>
        <begin position="461"/>
        <end position="519"/>
    </location>
</feature>
<dbReference type="AlphaFoldDB" id="A0A9P6T067"/>
<dbReference type="SMART" id="SM00382">
    <property type="entry name" value="AAA"/>
    <property type="match status" value="1"/>
</dbReference>
<dbReference type="SUPFAM" id="SSF52540">
    <property type="entry name" value="P-loop containing nucleoside triphosphate hydrolases"/>
    <property type="match status" value="2"/>
</dbReference>
<feature type="transmembrane region" description="Helical" evidence="11">
    <location>
        <begin position="126"/>
        <end position="145"/>
    </location>
</feature>
<dbReference type="CDD" id="cd03244">
    <property type="entry name" value="ABCC_MRP_domain2"/>
    <property type="match status" value="1"/>
</dbReference>
<comment type="similarity">
    <text evidence="2">Belongs to the ABC transporter superfamily. ABCC family. Conjugate transporter (TC 3.A.1.208) subfamily.</text>
</comment>
<keyword evidence="15" id="KW-1185">Reference proteome</keyword>
<dbReference type="Pfam" id="PF00664">
    <property type="entry name" value="ABC_membrane"/>
    <property type="match status" value="1"/>
</dbReference>
<dbReference type="InterPro" id="IPR027417">
    <property type="entry name" value="P-loop_NTPase"/>
</dbReference>
<feature type="compositionally biased region" description="Basic residues" evidence="10">
    <location>
        <begin position="506"/>
        <end position="518"/>
    </location>
</feature>
<feature type="transmembrane region" description="Helical" evidence="11">
    <location>
        <begin position="550"/>
        <end position="573"/>
    </location>
</feature>
<evidence type="ECO:0000313" key="14">
    <source>
        <dbReference type="EMBL" id="KAG0014059.1"/>
    </source>
</evidence>